<keyword evidence="5" id="KW-1185">Reference proteome</keyword>
<evidence type="ECO:0000256" key="2">
    <source>
        <dbReference type="SAM" id="Phobius"/>
    </source>
</evidence>
<dbReference type="InterPro" id="IPR001387">
    <property type="entry name" value="Cro/C1-type_HTH"/>
</dbReference>
<evidence type="ECO:0000313" key="4">
    <source>
        <dbReference type="EMBL" id="TWI03873.1"/>
    </source>
</evidence>
<sequence>MTTSEQHQLAASAGCGLRLRNAREKAGLRLEDVAARLKMPVRVVQALENDDWDRAGAAVFVRGQLRSYAKLLGINIDDAIEMAGVRRIEPSEIVSHVHTPPLQRLFEQTARRLVYVVMTAVIVVPVWMMATRGPLGTPSQDNTARLDAPVTPQAAPASTRSPAPVTVRERAPMVASLTPPLPAQPPASALKLRLNGDSWMEIEAPDGRVIEKGLLPAGTERSYARGEVARLVIGNASAVEVQQAGQVVDTGPFRRANVARFTVSSDGSIAPE</sequence>
<dbReference type="CDD" id="cd00093">
    <property type="entry name" value="HTH_XRE"/>
    <property type="match status" value="1"/>
</dbReference>
<evidence type="ECO:0000259" key="3">
    <source>
        <dbReference type="PROSITE" id="PS50943"/>
    </source>
</evidence>
<dbReference type="InterPro" id="IPR010982">
    <property type="entry name" value="Lambda_DNA-bd_dom_sf"/>
</dbReference>
<accession>A0A562L8B6</accession>
<dbReference type="PANTHER" id="PTHR34475:SF1">
    <property type="entry name" value="CYTOSKELETON PROTEIN RODZ"/>
    <property type="match status" value="1"/>
</dbReference>
<evidence type="ECO:0000313" key="5">
    <source>
        <dbReference type="Proteomes" id="UP000315167"/>
    </source>
</evidence>
<gene>
    <name evidence="4" type="ORF">IP90_01691</name>
</gene>
<keyword evidence="2" id="KW-1133">Transmembrane helix</keyword>
<evidence type="ECO:0000256" key="1">
    <source>
        <dbReference type="SAM" id="MobiDB-lite"/>
    </source>
</evidence>
<protein>
    <submittedName>
        <fullName evidence="4">Cytoskeleton protein RodZ</fullName>
    </submittedName>
</protein>
<dbReference type="OrthoDB" id="9790252at2"/>
<keyword evidence="2" id="KW-0812">Transmembrane</keyword>
<proteinExistence type="predicted"/>
<dbReference type="EMBL" id="VLKN01000003">
    <property type="protein sequence ID" value="TWI03873.1"/>
    <property type="molecule type" value="Genomic_DNA"/>
</dbReference>
<feature type="region of interest" description="Disordered" evidence="1">
    <location>
        <begin position="137"/>
        <end position="165"/>
    </location>
</feature>
<feature type="domain" description="HTH cro/C1-type" evidence="3">
    <location>
        <begin position="19"/>
        <end position="50"/>
    </location>
</feature>
<dbReference type="AlphaFoldDB" id="A0A562L8B6"/>
<dbReference type="PROSITE" id="PS50943">
    <property type="entry name" value="HTH_CROC1"/>
    <property type="match status" value="1"/>
</dbReference>
<dbReference type="Proteomes" id="UP000315167">
    <property type="component" value="Unassembled WGS sequence"/>
</dbReference>
<dbReference type="Pfam" id="PF13413">
    <property type="entry name" value="HTH_25"/>
    <property type="match status" value="1"/>
</dbReference>
<dbReference type="Gene3D" id="1.10.260.40">
    <property type="entry name" value="lambda repressor-like DNA-binding domains"/>
    <property type="match status" value="1"/>
</dbReference>
<comment type="caution">
    <text evidence="4">The sequence shown here is derived from an EMBL/GenBank/DDBJ whole genome shotgun (WGS) entry which is preliminary data.</text>
</comment>
<dbReference type="SMART" id="SM00530">
    <property type="entry name" value="HTH_XRE"/>
    <property type="match status" value="1"/>
</dbReference>
<dbReference type="RefSeq" id="WP_144899160.1">
    <property type="nucleotide sequence ID" value="NZ_VLKN01000003.1"/>
</dbReference>
<keyword evidence="2" id="KW-0472">Membrane</keyword>
<feature type="transmembrane region" description="Helical" evidence="2">
    <location>
        <begin position="113"/>
        <end position="130"/>
    </location>
</feature>
<dbReference type="SUPFAM" id="SSF47413">
    <property type="entry name" value="lambda repressor-like DNA-binding domains"/>
    <property type="match status" value="1"/>
</dbReference>
<name>A0A562L8B6_9GAMM</name>
<dbReference type="GO" id="GO:0003677">
    <property type="term" value="F:DNA binding"/>
    <property type="evidence" value="ECO:0007669"/>
    <property type="project" value="InterPro"/>
</dbReference>
<dbReference type="Pfam" id="PF13464">
    <property type="entry name" value="RodZ_C"/>
    <property type="match status" value="1"/>
</dbReference>
<dbReference type="InterPro" id="IPR050400">
    <property type="entry name" value="Bact_Cytoskel_RodZ"/>
</dbReference>
<dbReference type="InterPro" id="IPR025194">
    <property type="entry name" value="RodZ-like_C"/>
</dbReference>
<reference evidence="4 5" key="1">
    <citation type="journal article" date="2015" name="Stand. Genomic Sci.">
        <title>Genomic Encyclopedia of Bacterial and Archaeal Type Strains, Phase III: the genomes of soil and plant-associated and newly described type strains.</title>
        <authorList>
            <person name="Whitman W.B."/>
            <person name="Woyke T."/>
            <person name="Klenk H.P."/>
            <person name="Zhou Y."/>
            <person name="Lilburn T.G."/>
            <person name="Beck B.J."/>
            <person name="De Vos P."/>
            <person name="Vandamme P."/>
            <person name="Eisen J.A."/>
            <person name="Garrity G."/>
            <person name="Hugenholtz P."/>
            <person name="Kyrpides N.C."/>
        </authorList>
    </citation>
    <scope>NUCLEOTIDE SEQUENCE [LARGE SCALE GENOMIC DNA]</scope>
    <source>
        <strain evidence="4 5">CGMCC 1.10821</strain>
    </source>
</reference>
<organism evidence="4 5">
    <name type="scientific">Luteimonas cucumeris</name>
    <dbReference type="NCBI Taxonomy" id="985012"/>
    <lineage>
        <taxon>Bacteria</taxon>
        <taxon>Pseudomonadati</taxon>
        <taxon>Pseudomonadota</taxon>
        <taxon>Gammaproteobacteria</taxon>
        <taxon>Lysobacterales</taxon>
        <taxon>Lysobacteraceae</taxon>
        <taxon>Luteimonas</taxon>
    </lineage>
</organism>
<dbReference type="PANTHER" id="PTHR34475">
    <property type="match status" value="1"/>
</dbReference>